<accession>A0A4R2PEJ2</accession>
<dbReference type="InParanoid" id="A0A4R2PEJ2"/>
<dbReference type="PANTHER" id="PTHR10704:SF44">
    <property type="entry name" value="LD35051P-RELATED"/>
    <property type="match status" value="1"/>
</dbReference>
<dbReference type="Pfam" id="PF13469">
    <property type="entry name" value="Sulfotransfer_3"/>
    <property type="match status" value="1"/>
</dbReference>
<name>A0A4R2PEJ2_RHOSA</name>
<evidence type="ECO:0000256" key="1">
    <source>
        <dbReference type="SAM" id="MobiDB-lite"/>
    </source>
</evidence>
<comment type="caution">
    <text evidence="2">The sequence shown here is derived from an EMBL/GenBank/DDBJ whole genome shotgun (WGS) entry which is preliminary data.</text>
</comment>
<dbReference type="GO" id="GO:0001517">
    <property type="term" value="F:N-acetylglucosamine 6-O-sulfotransferase activity"/>
    <property type="evidence" value="ECO:0007669"/>
    <property type="project" value="TreeGrafter"/>
</dbReference>
<dbReference type="SUPFAM" id="SSF52540">
    <property type="entry name" value="P-loop containing nucleoside triphosphate hydrolases"/>
    <property type="match status" value="1"/>
</dbReference>
<evidence type="ECO:0000313" key="3">
    <source>
        <dbReference type="Proteomes" id="UP000295399"/>
    </source>
</evidence>
<evidence type="ECO:0000313" key="2">
    <source>
        <dbReference type="EMBL" id="TCP32904.1"/>
    </source>
</evidence>
<dbReference type="Proteomes" id="UP000295399">
    <property type="component" value="Unassembled WGS sequence"/>
</dbReference>
<dbReference type="GO" id="GO:0006790">
    <property type="term" value="P:sulfur compound metabolic process"/>
    <property type="evidence" value="ECO:0007669"/>
    <property type="project" value="TreeGrafter"/>
</dbReference>
<feature type="region of interest" description="Disordered" evidence="1">
    <location>
        <begin position="272"/>
        <end position="300"/>
    </location>
</feature>
<dbReference type="GO" id="GO:0006044">
    <property type="term" value="P:N-acetylglucosamine metabolic process"/>
    <property type="evidence" value="ECO:0007669"/>
    <property type="project" value="TreeGrafter"/>
</dbReference>
<proteinExistence type="predicted"/>
<feature type="region of interest" description="Disordered" evidence="1">
    <location>
        <begin position="336"/>
        <end position="366"/>
    </location>
</feature>
<dbReference type="RefSeq" id="WP_132708844.1">
    <property type="nucleotide sequence ID" value="NZ_JACIGF010000008.1"/>
</dbReference>
<dbReference type="PANTHER" id="PTHR10704">
    <property type="entry name" value="CARBOHYDRATE SULFOTRANSFERASE"/>
    <property type="match status" value="1"/>
</dbReference>
<dbReference type="OrthoDB" id="9804504at2"/>
<organism evidence="2 3">
    <name type="scientific">Rhodothalassium salexigens DSM 2132</name>
    <dbReference type="NCBI Taxonomy" id="1188247"/>
    <lineage>
        <taxon>Bacteria</taxon>
        <taxon>Pseudomonadati</taxon>
        <taxon>Pseudomonadota</taxon>
        <taxon>Alphaproteobacteria</taxon>
        <taxon>Rhodothalassiales</taxon>
        <taxon>Rhodothalassiaceae</taxon>
        <taxon>Rhodothalassium</taxon>
    </lineage>
</organism>
<gene>
    <name evidence="2" type="ORF">EV659_1083</name>
</gene>
<sequence length="366" mass="40080">MSRPGQTPVLAMIFGSPRSGTTWLGKILDAHPDVHYVHEPEIGRGCGLPQFPAADDADHRRIAERDLALWTATRDLRSLGTRPVMRKRGENAVAFGLRVAEIYAGKALERLSYPASQRLPILRGTARHPRVRVIKTVNMLGRAPTLAAVAPSLRGIHLLRHPCGHIASVLRGMARYGERDALANSALVNSPLGRRMGLTPVDLKDFSAEESLAWKWAAFNEVAWDALPPDEGHLRLRYEQVVADPPSAARAICAQLGLDWTAEIDRFIAQSRSDGAPSSPAQPSHYSLKRAPETATNRWRDELSDDQVRTIANICCKTAAGRWFFDALPDTARTVPIPDPLPALPGDRPRSPGQDVSALDGKDLLP</sequence>
<dbReference type="Gene3D" id="3.40.50.300">
    <property type="entry name" value="P-loop containing nucleotide triphosphate hydrolases"/>
    <property type="match status" value="1"/>
</dbReference>
<dbReference type="InterPro" id="IPR027417">
    <property type="entry name" value="P-loop_NTPase"/>
</dbReference>
<reference evidence="2 3" key="1">
    <citation type="submission" date="2019-03" db="EMBL/GenBank/DDBJ databases">
        <title>Genomic Encyclopedia of Type Strains, Phase IV (KMG-IV): sequencing the most valuable type-strain genomes for metagenomic binning, comparative biology and taxonomic classification.</title>
        <authorList>
            <person name="Goeker M."/>
        </authorList>
    </citation>
    <scope>NUCLEOTIDE SEQUENCE [LARGE SCALE GENOMIC DNA]</scope>
    <source>
        <strain evidence="2 3">DSM 2132</strain>
    </source>
</reference>
<keyword evidence="2" id="KW-0808">Transferase</keyword>
<dbReference type="AlphaFoldDB" id="A0A4R2PEJ2"/>
<keyword evidence="3" id="KW-1185">Reference proteome</keyword>
<protein>
    <submittedName>
        <fullName evidence="2">Sulfotransferase family protein</fullName>
    </submittedName>
</protein>
<dbReference type="InterPro" id="IPR051135">
    <property type="entry name" value="Gal/GlcNAc/GalNAc_ST"/>
</dbReference>
<dbReference type="EMBL" id="SLXO01000008">
    <property type="protein sequence ID" value="TCP32904.1"/>
    <property type="molecule type" value="Genomic_DNA"/>
</dbReference>